<organism evidence="1 2">
    <name type="scientific">Haloferula helveola</name>
    <dbReference type="NCBI Taxonomy" id="490095"/>
    <lineage>
        <taxon>Bacteria</taxon>
        <taxon>Pseudomonadati</taxon>
        <taxon>Verrucomicrobiota</taxon>
        <taxon>Verrucomicrobiia</taxon>
        <taxon>Verrucomicrobiales</taxon>
        <taxon>Verrucomicrobiaceae</taxon>
        <taxon>Haloferula</taxon>
    </lineage>
</organism>
<evidence type="ECO:0000313" key="1">
    <source>
        <dbReference type="EMBL" id="BCX49545.1"/>
    </source>
</evidence>
<reference evidence="1 2" key="1">
    <citation type="submission" date="2021-06" db="EMBL/GenBank/DDBJ databases">
        <title>Complete genome of Haloferula helveola possessing various polysaccharide degrading enzymes.</title>
        <authorList>
            <person name="Takami H."/>
            <person name="Huang C."/>
            <person name="Hamasaki K."/>
        </authorList>
    </citation>
    <scope>NUCLEOTIDE SEQUENCE [LARGE SCALE GENOMIC DNA]</scope>
    <source>
        <strain evidence="1 2">CN-1</strain>
    </source>
</reference>
<dbReference type="EMBL" id="AP024702">
    <property type="protein sequence ID" value="BCX49545.1"/>
    <property type="molecule type" value="Genomic_DNA"/>
</dbReference>
<accession>A0ABN6H7A2</accession>
<evidence type="ECO:0000313" key="2">
    <source>
        <dbReference type="Proteomes" id="UP001374893"/>
    </source>
</evidence>
<sequence>MIALIGNRPAIQVGNYQVHDYDTRWLGDALERAAAAAERQDFPFLDEIRQGIEEYLETRCSLELLPLPTLFERVRMMLEKIGCSPIASKLEPLAPPVTLSLEHAARTAGNGFELAFFEYLRSELRDLRDAGAEEIHFTHLRECVALLRQSDSWDDESERLLTDIRGFLYNHHRDHRDLPRPLRMRVENERIE</sequence>
<gene>
    <name evidence="1" type="ORF">HAHE_34530</name>
</gene>
<name>A0ABN6H7A2_9BACT</name>
<dbReference type="RefSeq" id="WP_338686195.1">
    <property type="nucleotide sequence ID" value="NZ_AP024702.1"/>
</dbReference>
<keyword evidence="2" id="KW-1185">Reference proteome</keyword>
<protein>
    <submittedName>
        <fullName evidence="1">Uncharacterized protein</fullName>
    </submittedName>
</protein>
<dbReference type="Proteomes" id="UP001374893">
    <property type="component" value="Chromosome"/>
</dbReference>
<proteinExistence type="predicted"/>